<dbReference type="InterPro" id="IPR001471">
    <property type="entry name" value="AP2/ERF_dom"/>
</dbReference>
<evidence type="ECO:0000256" key="2">
    <source>
        <dbReference type="ARBA" id="ARBA00023125"/>
    </source>
</evidence>
<dbReference type="Pfam" id="PF13392">
    <property type="entry name" value="HNH_3"/>
    <property type="match status" value="1"/>
</dbReference>
<dbReference type="PROSITE" id="PS51032">
    <property type="entry name" value="AP2_ERF"/>
    <property type="match status" value="1"/>
</dbReference>
<dbReference type="InterPro" id="IPR016177">
    <property type="entry name" value="DNA-bd_dom_sf"/>
</dbReference>
<dbReference type="KEGG" id="vg:14297596"/>
<protein>
    <recommendedName>
        <fullName evidence="4">AP2/ERF domain-containing protein</fullName>
    </recommendedName>
</protein>
<dbReference type="OrthoDB" id="21336at10239"/>
<evidence type="ECO:0000313" key="5">
    <source>
        <dbReference type="EMBL" id="BAM29081.1"/>
    </source>
</evidence>
<dbReference type="InterPro" id="IPR044925">
    <property type="entry name" value="His-Me_finger_sf"/>
</dbReference>
<dbReference type="Proteomes" id="UP000003122">
    <property type="component" value="Segment"/>
</dbReference>
<dbReference type="RefSeq" id="YP_007238079.1">
    <property type="nucleotide sequence ID" value="NC_019933.2"/>
</dbReference>
<dbReference type="Gene3D" id="3.90.75.20">
    <property type="match status" value="1"/>
</dbReference>
<evidence type="ECO:0000256" key="1">
    <source>
        <dbReference type="ARBA" id="ARBA00023015"/>
    </source>
</evidence>
<feature type="domain" description="AP2/ERF" evidence="4">
    <location>
        <begin position="109"/>
        <end position="165"/>
    </location>
</feature>
<sequence length="165" mass="18506">MSLREALMNQLSYDRDTGLFTRKVETSPRTKKGEVAGHLNRRGYVQIKALGKSHQAHRLAWLFVKGVWPTRHIDHIDGNPGNNSFRNLRECNDSENSQNRTLAVNSISGLRGANFHQSSGMWQAEISVGGVRHYLGKHTTPELAHVAYLAAKAKLHTFQPVPRGE</sequence>
<keyword evidence="1" id="KW-0805">Transcription regulation</keyword>
<name>I7H416_9CAUD</name>
<dbReference type="GO" id="GO:0003700">
    <property type="term" value="F:DNA-binding transcription factor activity"/>
    <property type="evidence" value="ECO:0007669"/>
    <property type="project" value="InterPro"/>
</dbReference>
<dbReference type="GeneID" id="14297596"/>
<organism evidence="5 6">
    <name type="scientific">Xanthomonas phage CP1</name>
    <dbReference type="NCBI Taxonomy" id="2994055"/>
    <lineage>
        <taxon>Viruses</taxon>
        <taxon>Duplodnaviria</taxon>
        <taxon>Heunggongvirae</taxon>
        <taxon>Uroviricota</taxon>
        <taxon>Caudoviricetes</taxon>
        <taxon>Klementvirus</taxon>
        <taxon>Klementvirus CP1</taxon>
    </lineage>
</organism>
<evidence type="ECO:0000256" key="3">
    <source>
        <dbReference type="ARBA" id="ARBA00023163"/>
    </source>
</evidence>
<dbReference type="SUPFAM" id="SSF54171">
    <property type="entry name" value="DNA-binding domain"/>
    <property type="match status" value="1"/>
</dbReference>
<dbReference type="EMBL" id="AB720063">
    <property type="protein sequence ID" value="BAM29081.1"/>
    <property type="molecule type" value="Genomic_DNA"/>
</dbReference>
<accession>I7H416</accession>
<reference evidence="5 6" key="1">
    <citation type="journal article" date="2014" name="Appl. Environ. Microbiol.">
        <title>Characterization of Bacteriophages Cp1 and Cp2, the Strain-Typing Agents for Xanthomonas axonopodis pv. citri.</title>
        <authorList>
            <person name="Ahmad A.A."/>
            <person name="Ogawa M."/>
            <person name="Kawasaki T."/>
            <person name="Fujie M."/>
            <person name="Yamada T."/>
        </authorList>
    </citation>
    <scope>NUCLEOTIDE SEQUENCE [LARGE SCALE GENOMIC DNA]</scope>
</reference>
<keyword evidence="3" id="KW-0804">Transcription</keyword>
<keyword evidence="2" id="KW-0238">DNA-binding</keyword>
<evidence type="ECO:0000259" key="4">
    <source>
        <dbReference type="PROSITE" id="PS51032"/>
    </source>
</evidence>
<proteinExistence type="predicted"/>
<dbReference type="InterPro" id="IPR003615">
    <property type="entry name" value="HNH_nuc"/>
</dbReference>
<dbReference type="GO" id="GO:0003677">
    <property type="term" value="F:DNA binding"/>
    <property type="evidence" value="ECO:0007669"/>
    <property type="project" value="UniProtKB-KW"/>
</dbReference>
<keyword evidence="6" id="KW-1185">Reference proteome</keyword>
<dbReference type="SUPFAM" id="SSF54060">
    <property type="entry name" value="His-Me finger endonucleases"/>
    <property type="match status" value="1"/>
</dbReference>
<evidence type="ECO:0000313" key="6">
    <source>
        <dbReference type="Proteomes" id="UP000003122"/>
    </source>
</evidence>